<dbReference type="Pfam" id="PF00072">
    <property type="entry name" value="Response_reg"/>
    <property type="match status" value="1"/>
</dbReference>
<dbReference type="InterPro" id="IPR011006">
    <property type="entry name" value="CheY-like_superfamily"/>
</dbReference>
<evidence type="ECO:0000313" key="3">
    <source>
        <dbReference type="EMBL" id="UUY02088.1"/>
    </source>
</evidence>
<dbReference type="SUPFAM" id="SSF52172">
    <property type="entry name" value="CheY-like"/>
    <property type="match status" value="1"/>
</dbReference>
<dbReference type="RefSeq" id="WP_353862622.1">
    <property type="nucleotide sequence ID" value="NZ_CP088295.1"/>
</dbReference>
<gene>
    <name evidence="3" type="ORF">LRS13_15345</name>
</gene>
<sequence>MAPSVLIVDDHPSFRSTARMLLELEGYTVLGEAPDGETAIAQARALRPDIVLLDVNLPDMDGFEVAARLSAIEQPPAVVLVSSREASEYGPLVGTSGARGFIAKADLSGAALEEVLAA</sequence>
<dbReference type="Proteomes" id="UP001058860">
    <property type="component" value="Chromosome"/>
</dbReference>
<name>A0ABY5PBS9_9ACTN</name>
<dbReference type="EMBL" id="CP088295">
    <property type="protein sequence ID" value="UUY02088.1"/>
    <property type="molecule type" value="Genomic_DNA"/>
</dbReference>
<dbReference type="SMART" id="SM00448">
    <property type="entry name" value="REC"/>
    <property type="match status" value="1"/>
</dbReference>
<keyword evidence="1" id="KW-0597">Phosphoprotein</keyword>
<dbReference type="PANTHER" id="PTHR44591:SF18">
    <property type="entry name" value="REGULATORY PROTEIN"/>
    <property type="match status" value="1"/>
</dbReference>
<evidence type="ECO:0000313" key="4">
    <source>
        <dbReference type="Proteomes" id="UP001058860"/>
    </source>
</evidence>
<feature type="domain" description="Response regulatory" evidence="2">
    <location>
        <begin position="3"/>
        <end position="115"/>
    </location>
</feature>
<accession>A0ABY5PBS9</accession>
<reference evidence="4" key="1">
    <citation type="submission" date="2021-11" db="EMBL/GenBank/DDBJ databases">
        <title>Cultivation dependent microbiological survey of springs from the worlds oldest radium mine currently devoted to the extraction of radon-saturated water.</title>
        <authorList>
            <person name="Kapinusova G."/>
            <person name="Smrhova T."/>
            <person name="Strejcek M."/>
            <person name="Suman J."/>
            <person name="Jani K."/>
            <person name="Pajer P."/>
            <person name="Uhlik O."/>
        </authorList>
    </citation>
    <scope>NUCLEOTIDE SEQUENCE [LARGE SCALE GENOMIC DNA]</scope>
    <source>
        <strain evidence="4">J379</strain>
    </source>
</reference>
<dbReference type="CDD" id="cd17535">
    <property type="entry name" value="REC_NarL-like"/>
    <property type="match status" value="1"/>
</dbReference>
<dbReference type="PANTHER" id="PTHR44591">
    <property type="entry name" value="STRESS RESPONSE REGULATOR PROTEIN 1"/>
    <property type="match status" value="1"/>
</dbReference>
<keyword evidence="4" id="KW-1185">Reference proteome</keyword>
<protein>
    <submittedName>
        <fullName evidence="3">Response regulator transcription factor</fullName>
    </submittedName>
</protein>
<dbReference type="InterPro" id="IPR058245">
    <property type="entry name" value="NreC/VraR/RcsB-like_REC"/>
</dbReference>
<dbReference type="InterPro" id="IPR050595">
    <property type="entry name" value="Bact_response_regulator"/>
</dbReference>
<dbReference type="InterPro" id="IPR001789">
    <property type="entry name" value="Sig_transdc_resp-reg_receiver"/>
</dbReference>
<evidence type="ECO:0000259" key="2">
    <source>
        <dbReference type="SMART" id="SM00448"/>
    </source>
</evidence>
<organism evidence="3 4">
    <name type="scientific">Svornostia abyssi</name>
    <dbReference type="NCBI Taxonomy" id="2898438"/>
    <lineage>
        <taxon>Bacteria</taxon>
        <taxon>Bacillati</taxon>
        <taxon>Actinomycetota</taxon>
        <taxon>Thermoleophilia</taxon>
        <taxon>Solirubrobacterales</taxon>
        <taxon>Baekduiaceae</taxon>
        <taxon>Svornostia</taxon>
    </lineage>
</organism>
<dbReference type="Gene3D" id="3.40.50.2300">
    <property type="match status" value="1"/>
</dbReference>
<proteinExistence type="predicted"/>
<evidence type="ECO:0000256" key="1">
    <source>
        <dbReference type="ARBA" id="ARBA00022553"/>
    </source>
</evidence>